<evidence type="ECO:0000313" key="3">
    <source>
        <dbReference type="EMBL" id="SHJ19191.1"/>
    </source>
</evidence>
<dbReference type="Proteomes" id="UP000184529">
    <property type="component" value="Unassembled WGS sequence"/>
</dbReference>
<evidence type="ECO:0000313" key="4">
    <source>
        <dbReference type="Proteomes" id="UP000184529"/>
    </source>
</evidence>
<evidence type="ECO:0000256" key="2">
    <source>
        <dbReference type="SAM" id="Phobius"/>
    </source>
</evidence>
<organism evidence="3 4">
    <name type="scientific">Desulfofundulus thermosubterraneus DSM 16057</name>
    <dbReference type="NCBI Taxonomy" id="1121432"/>
    <lineage>
        <taxon>Bacteria</taxon>
        <taxon>Bacillati</taxon>
        <taxon>Bacillota</taxon>
        <taxon>Clostridia</taxon>
        <taxon>Eubacteriales</taxon>
        <taxon>Peptococcaceae</taxon>
        <taxon>Desulfofundulus</taxon>
    </lineage>
</organism>
<dbReference type="STRING" id="1121432.SAMN02745219_01966"/>
<reference evidence="4" key="1">
    <citation type="submission" date="2016-11" db="EMBL/GenBank/DDBJ databases">
        <authorList>
            <person name="Varghese N."/>
            <person name="Submissions S."/>
        </authorList>
    </citation>
    <scope>NUCLEOTIDE SEQUENCE [LARGE SCALE GENOMIC DNA]</scope>
    <source>
        <strain evidence="4">DSM 16057</strain>
    </source>
</reference>
<feature type="compositionally biased region" description="Low complexity" evidence="1">
    <location>
        <begin position="139"/>
        <end position="155"/>
    </location>
</feature>
<keyword evidence="2" id="KW-0812">Transmembrane</keyword>
<name>A0A1M6HAD6_9FIRM</name>
<protein>
    <submittedName>
        <fullName evidence="3">Uncharacterized protein</fullName>
    </submittedName>
</protein>
<dbReference type="EMBL" id="FQZM01000022">
    <property type="protein sequence ID" value="SHJ19191.1"/>
    <property type="molecule type" value="Genomic_DNA"/>
</dbReference>
<feature type="region of interest" description="Disordered" evidence="1">
    <location>
        <begin position="122"/>
        <end position="162"/>
    </location>
</feature>
<gene>
    <name evidence="3" type="ORF">SAMN02745219_01966</name>
</gene>
<evidence type="ECO:0000256" key="1">
    <source>
        <dbReference type="SAM" id="MobiDB-lite"/>
    </source>
</evidence>
<feature type="transmembrane region" description="Helical" evidence="2">
    <location>
        <begin position="21"/>
        <end position="41"/>
    </location>
</feature>
<feature type="region of interest" description="Disordered" evidence="1">
    <location>
        <begin position="179"/>
        <end position="204"/>
    </location>
</feature>
<accession>A0A1M6HAD6</accession>
<dbReference type="AlphaFoldDB" id="A0A1M6HAD6"/>
<proteinExistence type="predicted"/>
<keyword evidence="4" id="KW-1185">Reference proteome</keyword>
<keyword evidence="2" id="KW-1133">Transmembrane helix</keyword>
<feature type="compositionally biased region" description="Pro residues" evidence="1">
    <location>
        <begin position="187"/>
        <end position="196"/>
    </location>
</feature>
<keyword evidence="2" id="KW-0472">Membrane</keyword>
<sequence>MGYRAGRFFYWGWQSMKEKTLGLITLFILDVWILGTAAAWLHGFGTWLKGQPLFATPAEKAAAAHAFESVSWYWHHPITVVRAWLSGRPLSKIPRCRSVLLPALTGRSAVSRAPGLRRHPRFAGARGLRPCHPRPSGVRAPRSPGRAPAALRSAGNACTGSRGQHFTACRLRFGPQKGAGGSAPYPLSNPQPPPGGTTPRTPIKRSAGFWRGCYFTGGV</sequence>